<feature type="region of interest" description="Disordered" evidence="1">
    <location>
        <begin position="311"/>
        <end position="353"/>
    </location>
</feature>
<feature type="region of interest" description="Disordered" evidence="1">
    <location>
        <begin position="374"/>
        <end position="416"/>
    </location>
</feature>
<feature type="compositionally biased region" description="Basic and acidic residues" evidence="1">
    <location>
        <begin position="331"/>
        <end position="348"/>
    </location>
</feature>
<proteinExistence type="predicted"/>
<keyword evidence="3" id="KW-1185">Reference proteome</keyword>
<organism evidence="2 3">
    <name type="scientific">Penaeus vannamei</name>
    <name type="common">Whiteleg shrimp</name>
    <name type="synonym">Litopenaeus vannamei</name>
    <dbReference type="NCBI Taxonomy" id="6689"/>
    <lineage>
        <taxon>Eukaryota</taxon>
        <taxon>Metazoa</taxon>
        <taxon>Ecdysozoa</taxon>
        <taxon>Arthropoda</taxon>
        <taxon>Crustacea</taxon>
        <taxon>Multicrustacea</taxon>
        <taxon>Malacostraca</taxon>
        <taxon>Eumalacostraca</taxon>
        <taxon>Eucarida</taxon>
        <taxon>Decapoda</taxon>
        <taxon>Dendrobranchiata</taxon>
        <taxon>Penaeoidea</taxon>
        <taxon>Penaeidae</taxon>
        <taxon>Penaeus</taxon>
    </lineage>
</organism>
<evidence type="ECO:0000256" key="1">
    <source>
        <dbReference type="SAM" id="MobiDB-lite"/>
    </source>
</evidence>
<dbReference type="OrthoDB" id="6382200at2759"/>
<dbReference type="EMBL" id="QCYY01001609">
    <property type="protein sequence ID" value="ROT76809.1"/>
    <property type="molecule type" value="Genomic_DNA"/>
</dbReference>
<evidence type="ECO:0000313" key="2">
    <source>
        <dbReference type="EMBL" id="ROT76809.1"/>
    </source>
</evidence>
<evidence type="ECO:0000313" key="3">
    <source>
        <dbReference type="Proteomes" id="UP000283509"/>
    </source>
</evidence>
<comment type="caution">
    <text evidence="2">The sequence shown here is derived from an EMBL/GenBank/DDBJ whole genome shotgun (WGS) entry which is preliminary data.</text>
</comment>
<protein>
    <submittedName>
        <fullName evidence="2">Uncharacterized protein</fullName>
    </submittedName>
</protein>
<sequence length="639" mass="67419">MKLPQDATATLKLATETLSSTDSLTTVTLSGGEGLVAPALANNSHTATNALTTTSFSGGVRLTAPSLSTNGNLAITSLTSAAATSTIPTTSTPTDNFARSTIANSDTITAAAIPAVDSNTHNQVSPMNMNQIVTTSGDGVIDGNLVTSSSIDAVVTTMVAPSDCPNVASNCRKVPQVIVKLLSDDSLSLDMVRIIAEQETDNTSHNAHGFNMLTRTGTLVHTKLSESSIINAVAPNQYRQTEVIRPAIRDEGDVSPECSVVWTCAYCSLAFSSSEAVGQHQEKDCTENPNNVVFATTTSQSTVDALMSPLRESEDPSYDLKLEQGDSQPDDAMKDAQDEQKVQEKNVESPDCETTWNCAGRWNKDVVDTKLEEEMADNPGDTPPQTPPLEVTVKKRKRKPGPKAKPREKNQLLPTDLESASLSGSVTTKDGIFISSDPLAIPALIPIRGTGENGVNCSYGVALTTPAGGPGVTPTVDHATYIMINNPDEEVAPNAVPSTHGLNIMYTADPAQAPSQQVGEVDGTSLDQIEHLSSSVGPSLVSSNGQLHHRLNNQGQIDQGQDAQTIITEENVLEEGHRQELKFSTGSGESGTELRADGTHNPSTAPSPSDPGPGFHLELLSQTIQLELQRSQTSTGFIG</sequence>
<feature type="compositionally biased region" description="Basic and acidic residues" evidence="1">
    <location>
        <begin position="311"/>
        <end position="324"/>
    </location>
</feature>
<reference evidence="2 3" key="1">
    <citation type="submission" date="2018-04" db="EMBL/GenBank/DDBJ databases">
        <authorList>
            <person name="Zhang X."/>
            <person name="Yuan J."/>
            <person name="Li F."/>
            <person name="Xiang J."/>
        </authorList>
    </citation>
    <scope>NUCLEOTIDE SEQUENCE [LARGE SCALE GENOMIC DNA]</scope>
    <source>
        <tissue evidence="2">Muscle</tissue>
    </source>
</reference>
<dbReference type="Proteomes" id="UP000283509">
    <property type="component" value="Unassembled WGS sequence"/>
</dbReference>
<dbReference type="AlphaFoldDB" id="A0A423TK36"/>
<reference evidence="2 3" key="2">
    <citation type="submission" date="2019-01" db="EMBL/GenBank/DDBJ databases">
        <title>The decoding of complex shrimp genome reveals the adaptation for benthos swimmer, frequently molting mechanism and breeding impact on genome.</title>
        <authorList>
            <person name="Sun Y."/>
            <person name="Gao Y."/>
            <person name="Yu Y."/>
        </authorList>
    </citation>
    <scope>NUCLEOTIDE SEQUENCE [LARGE SCALE GENOMIC DNA]</scope>
    <source>
        <tissue evidence="2">Muscle</tissue>
    </source>
</reference>
<accession>A0A423TK36</accession>
<name>A0A423TK36_PENVA</name>
<feature type="region of interest" description="Disordered" evidence="1">
    <location>
        <begin position="572"/>
        <end position="616"/>
    </location>
</feature>
<feature type="compositionally biased region" description="Basic residues" evidence="1">
    <location>
        <begin position="394"/>
        <end position="404"/>
    </location>
</feature>
<gene>
    <name evidence="2" type="ORF">C7M84_004624</name>
</gene>